<gene>
    <name evidence="1" type="ORF">FRACA_1010020</name>
</gene>
<proteinExistence type="predicted"/>
<dbReference type="PANTHER" id="PTHR38436:SF1">
    <property type="entry name" value="ESTER CYCLASE"/>
    <property type="match status" value="1"/>
</dbReference>
<sequence length="172" mass="19075">MQDTHPFEMLARRSIEIMATGDVDDFADVVHPRAVNREAAQEPPACRDHGPGAFLATAHWLRDAYADLHWEIHDTVVQGDVVAVHCTMSGRHVRPFVTYGADGRVARAFPPTGRSFATTQTHWFRVADGKVIEHWANRDDLGTATQLGWVPPSPAYLVRSALATRRATRTPA</sequence>
<dbReference type="Proteomes" id="UP000234331">
    <property type="component" value="Unassembled WGS sequence"/>
</dbReference>
<protein>
    <submittedName>
        <fullName evidence="1">Putative ester cyclase</fullName>
    </submittedName>
</protein>
<dbReference type="OrthoDB" id="129343at2"/>
<organism evidence="1 2">
    <name type="scientific">Frankia canadensis</name>
    <dbReference type="NCBI Taxonomy" id="1836972"/>
    <lineage>
        <taxon>Bacteria</taxon>
        <taxon>Bacillati</taxon>
        <taxon>Actinomycetota</taxon>
        <taxon>Actinomycetes</taxon>
        <taxon>Frankiales</taxon>
        <taxon>Frankiaceae</taxon>
        <taxon>Frankia</taxon>
    </lineage>
</organism>
<accession>A0A2I2KIP3</accession>
<dbReference type="PANTHER" id="PTHR38436">
    <property type="entry name" value="POLYKETIDE CYCLASE SNOAL-LIKE DOMAIN"/>
    <property type="match status" value="1"/>
</dbReference>
<dbReference type="InterPro" id="IPR009959">
    <property type="entry name" value="Cyclase_SnoaL-like"/>
</dbReference>
<dbReference type="RefSeq" id="WP_101829702.1">
    <property type="nucleotide sequence ID" value="NZ_FZMO01000004.1"/>
</dbReference>
<reference evidence="1 2" key="1">
    <citation type="submission" date="2017-06" db="EMBL/GenBank/DDBJ databases">
        <authorList>
            <person name="Kim H.J."/>
            <person name="Triplett B.A."/>
        </authorList>
    </citation>
    <scope>NUCLEOTIDE SEQUENCE [LARGE SCALE GENOMIC DNA]</scope>
    <source>
        <strain evidence="1">FRACA_ARgP5</strain>
    </source>
</reference>
<dbReference type="AlphaFoldDB" id="A0A2I2KIP3"/>
<keyword evidence="2" id="KW-1185">Reference proteome</keyword>
<dbReference type="Pfam" id="PF07366">
    <property type="entry name" value="SnoaL"/>
    <property type="match status" value="1"/>
</dbReference>
<dbReference type="GO" id="GO:0030638">
    <property type="term" value="P:polyketide metabolic process"/>
    <property type="evidence" value="ECO:0007669"/>
    <property type="project" value="InterPro"/>
</dbReference>
<name>A0A2I2KIP3_9ACTN</name>
<evidence type="ECO:0000313" key="2">
    <source>
        <dbReference type="Proteomes" id="UP000234331"/>
    </source>
</evidence>
<dbReference type="SUPFAM" id="SSF54427">
    <property type="entry name" value="NTF2-like"/>
    <property type="match status" value="1"/>
</dbReference>
<dbReference type="InterPro" id="IPR032710">
    <property type="entry name" value="NTF2-like_dom_sf"/>
</dbReference>
<dbReference type="EMBL" id="FZMO01000004">
    <property type="protein sequence ID" value="SNQ45542.1"/>
    <property type="molecule type" value="Genomic_DNA"/>
</dbReference>
<evidence type="ECO:0000313" key="1">
    <source>
        <dbReference type="EMBL" id="SNQ45542.1"/>
    </source>
</evidence>
<dbReference type="Gene3D" id="3.10.450.50">
    <property type="match status" value="1"/>
</dbReference>